<dbReference type="AlphaFoldDB" id="R7VD85"/>
<dbReference type="STRING" id="283909.R7VD85"/>
<sequence>MKRITLSISSAGISITDQDNKRFEEKVPIKDISHCCAERSPHERVFTWISKNKRLKKLECHAVICQNKEKAQMMAVLLHRAFQIAYVEWKNRKE</sequence>
<evidence type="ECO:0000313" key="2">
    <source>
        <dbReference type="EMBL" id="ELU16599.1"/>
    </source>
</evidence>
<dbReference type="InterPro" id="IPR051133">
    <property type="entry name" value="Adapter_Engulfment-Domain"/>
</dbReference>
<evidence type="ECO:0000313" key="4">
    <source>
        <dbReference type="Proteomes" id="UP000014760"/>
    </source>
</evidence>
<evidence type="ECO:0000313" key="3">
    <source>
        <dbReference type="EnsemblMetazoa" id="CapteP78751"/>
    </source>
</evidence>
<proteinExistence type="predicted"/>
<dbReference type="PROSITE" id="PS01179">
    <property type="entry name" value="PID"/>
    <property type="match status" value="1"/>
</dbReference>
<dbReference type="InterPro" id="IPR006020">
    <property type="entry name" value="PTB/PI_dom"/>
</dbReference>
<dbReference type="Proteomes" id="UP000014760">
    <property type="component" value="Unassembled WGS sequence"/>
</dbReference>
<dbReference type="OrthoDB" id="5962185at2759"/>
<reference evidence="3" key="3">
    <citation type="submission" date="2015-06" db="UniProtKB">
        <authorList>
            <consortium name="EnsemblMetazoa"/>
        </authorList>
    </citation>
    <scope>IDENTIFICATION</scope>
</reference>
<dbReference type="Gene3D" id="2.30.29.30">
    <property type="entry name" value="Pleckstrin-homology domain (PH domain)/Phosphotyrosine-binding domain (PTB)"/>
    <property type="match status" value="1"/>
</dbReference>
<name>R7VD85_CAPTE</name>
<dbReference type="EMBL" id="KB293048">
    <property type="protein sequence ID" value="ELU16599.1"/>
    <property type="molecule type" value="Genomic_DNA"/>
</dbReference>
<gene>
    <name evidence="2" type="ORF">CAPTEDRAFT_78751</name>
</gene>
<dbReference type="EnsemblMetazoa" id="CapteT78751">
    <property type="protein sequence ID" value="CapteP78751"/>
    <property type="gene ID" value="CapteG78751"/>
</dbReference>
<evidence type="ECO:0000259" key="1">
    <source>
        <dbReference type="PROSITE" id="PS01179"/>
    </source>
</evidence>
<dbReference type="HOGENOM" id="CLU_2392169_0_0_1"/>
<feature type="domain" description="PID" evidence="1">
    <location>
        <begin position="3"/>
        <end position="94"/>
    </location>
</feature>
<reference evidence="2 4" key="2">
    <citation type="journal article" date="2013" name="Nature">
        <title>Insights into bilaterian evolution from three spiralian genomes.</title>
        <authorList>
            <person name="Simakov O."/>
            <person name="Marletaz F."/>
            <person name="Cho S.J."/>
            <person name="Edsinger-Gonzales E."/>
            <person name="Havlak P."/>
            <person name="Hellsten U."/>
            <person name="Kuo D.H."/>
            <person name="Larsson T."/>
            <person name="Lv J."/>
            <person name="Arendt D."/>
            <person name="Savage R."/>
            <person name="Osoegawa K."/>
            <person name="de Jong P."/>
            <person name="Grimwood J."/>
            <person name="Chapman J.A."/>
            <person name="Shapiro H."/>
            <person name="Aerts A."/>
            <person name="Otillar R.P."/>
            <person name="Terry A.Y."/>
            <person name="Boore J.L."/>
            <person name="Grigoriev I.V."/>
            <person name="Lindberg D.R."/>
            <person name="Seaver E.C."/>
            <person name="Weisblat D.A."/>
            <person name="Putnam N.H."/>
            <person name="Rokhsar D.S."/>
        </authorList>
    </citation>
    <scope>NUCLEOTIDE SEQUENCE</scope>
    <source>
        <strain evidence="2 4">I ESC-2004</strain>
    </source>
</reference>
<dbReference type="EMBL" id="AMQN01004256">
    <property type="status" value="NOT_ANNOTATED_CDS"/>
    <property type="molecule type" value="Genomic_DNA"/>
</dbReference>
<dbReference type="InterPro" id="IPR011993">
    <property type="entry name" value="PH-like_dom_sf"/>
</dbReference>
<dbReference type="PANTHER" id="PTHR11232">
    <property type="entry name" value="PHOSPHOTYROSINE INTERACTION DOMAIN-CONTAINING FAMILY MEMBER"/>
    <property type="match status" value="1"/>
</dbReference>
<accession>R7VD85</accession>
<reference evidence="4" key="1">
    <citation type="submission" date="2012-12" db="EMBL/GenBank/DDBJ databases">
        <authorList>
            <person name="Hellsten U."/>
            <person name="Grimwood J."/>
            <person name="Chapman J.A."/>
            <person name="Shapiro H."/>
            <person name="Aerts A."/>
            <person name="Otillar R.P."/>
            <person name="Terry A.Y."/>
            <person name="Boore J.L."/>
            <person name="Simakov O."/>
            <person name="Marletaz F."/>
            <person name="Cho S.-J."/>
            <person name="Edsinger-Gonzales E."/>
            <person name="Havlak P."/>
            <person name="Kuo D.-H."/>
            <person name="Larsson T."/>
            <person name="Lv J."/>
            <person name="Arendt D."/>
            <person name="Savage R."/>
            <person name="Osoegawa K."/>
            <person name="de Jong P."/>
            <person name="Lindberg D.R."/>
            <person name="Seaver E.C."/>
            <person name="Weisblat D.A."/>
            <person name="Putnam N.H."/>
            <person name="Grigoriev I.V."/>
            <person name="Rokhsar D.S."/>
        </authorList>
    </citation>
    <scope>NUCLEOTIDE SEQUENCE</scope>
    <source>
        <strain evidence="4">I ESC-2004</strain>
    </source>
</reference>
<dbReference type="PANTHER" id="PTHR11232:SF74">
    <property type="entry name" value="PTB DOMAIN-CONTAINING ADAPTER PROTEIN CED-6-LIKE PROTEIN"/>
    <property type="match status" value="1"/>
</dbReference>
<keyword evidence="4" id="KW-1185">Reference proteome</keyword>
<protein>
    <recommendedName>
        <fullName evidence="1">PID domain-containing protein</fullName>
    </recommendedName>
</protein>
<dbReference type="Pfam" id="PF00640">
    <property type="entry name" value="PID"/>
    <property type="match status" value="1"/>
</dbReference>
<organism evidence="2">
    <name type="scientific">Capitella teleta</name>
    <name type="common">Polychaete worm</name>
    <dbReference type="NCBI Taxonomy" id="283909"/>
    <lineage>
        <taxon>Eukaryota</taxon>
        <taxon>Metazoa</taxon>
        <taxon>Spiralia</taxon>
        <taxon>Lophotrochozoa</taxon>
        <taxon>Annelida</taxon>
        <taxon>Polychaeta</taxon>
        <taxon>Sedentaria</taxon>
        <taxon>Scolecida</taxon>
        <taxon>Capitellidae</taxon>
        <taxon>Capitella</taxon>
    </lineage>
</organism>
<feature type="non-terminal residue" evidence="2">
    <location>
        <position position="94"/>
    </location>
</feature>
<dbReference type="SUPFAM" id="SSF50729">
    <property type="entry name" value="PH domain-like"/>
    <property type="match status" value="1"/>
</dbReference>